<feature type="signal peptide" evidence="2">
    <location>
        <begin position="1"/>
        <end position="25"/>
    </location>
</feature>
<keyword evidence="4" id="KW-1185">Reference proteome</keyword>
<reference evidence="4" key="1">
    <citation type="journal article" date="2019" name="Int. J. Syst. Evol. Microbiol.">
        <title>The Global Catalogue of Microorganisms (GCM) 10K type strain sequencing project: providing services to taxonomists for standard genome sequencing and annotation.</title>
        <authorList>
            <consortium name="The Broad Institute Genomics Platform"/>
            <consortium name="The Broad Institute Genome Sequencing Center for Infectious Disease"/>
            <person name="Wu L."/>
            <person name="Ma J."/>
        </authorList>
    </citation>
    <scope>NUCLEOTIDE SEQUENCE [LARGE SCALE GENOMIC DNA]</scope>
    <source>
        <strain evidence="4">TISTR 932</strain>
    </source>
</reference>
<evidence type="ECO:0000256" key="1">
    <source>
        <dbReference type="SAM" id="MobiDB-lite"/>
    </source>
</evidence>
<evidence type="ECO:0000256" key="2">
    <source>
        <dbReference type="SAM" id="SignalP"/>
    </source>
</evidence>
<feature type="chain" id="PRO_5046008814" description="Cell wall protein" evidence="2">
    <location>
        <begin position="26"/>
        <end position="628"/>
    </location>
</feature>
<evidence type="ECO:0008006" key="5">
    <source>
        <dbReference type="Google" id="ProtNLM"/>
    </source>
</evidence>
<dbReference type="PROSITE" id="PS51257">
    <property type="entry name" value="PROKAR_LIPOPROTEIN"/>
    <property type="match status" value="1"/>
</dbReference>
<feature type="region of interest" description="Disordered" evidence="1">
    <location>
        <begin position="565"/>
        <end position="628"/>
    </location>
</feature>
<proteinExistence type="predicted"/>
<sequence>MKGKLYWFVALIGGCALFLMSPIHATYAYLTDTKTIPMNLSLEMAESNASTVSGINITGNLELSFEKYTTPVTKTNTPMIELKTGDLGYFGDVPLNVKISSDKDGKLPIRDLEKYFTLSLPETVHFYGETKKQTQMQVTKNADFPDSYYKEGEFKFYVTITANIGETKTSSKTFAITDHNGKTANETNEDSWPKNATFINDKYYVAQNIYYTVINNGDYKQLNEGVIYIKLKNTLNSAEIDKVSKSFLIENHVAQANVEVFPGDGIKVTIKQPETTFKVDSSANLAFFLKMGWISGNLSNIEFGNIVYPFLLNTDFTLHNSGVKLNTTIYTRSTGVNLKYATQQHNGSSKSEATLSNLSNYATWQVSDTNNFAITAQSDTSVTIKQNSSSGGKTAELQLVSKADNQTVLFSRRLVSVNEVDQLAEVYNHLTSNSISSSRDFETNSSQVAFELRYDQTNIALNDGEYSVPVYIKFTKSGLLAESLTTFSIVSQNDDFTIDSSQTVFSSDGNYMKVIIKTTKIASTFRFKLYFSVDPNGNTSITDYSAISISIPAVSARSFVKAKDVTPSSAEKNTSTTSDSSGTIVPSSGTETNGSTAMSDTTGSSTNTTTDDSTESQTTPSEESVAGQ</sequence>
<organism evidence="3 4">
    <name type="scientific">Enterococcus camelliae</name>
    <dbReference type="NCBI Taxonomy" id="453959"/>
    <lineage>
        <taxon>Bacteria</taxon>
        <taxon>Bacillati</taxon>
        <taxon>Bacillota</taxon>
        <taxon>Bacilli</taxon>
        <taxon>Lactobacillales</taxon>
        <taxon>Enterococcaceae</taxon>
        <taxon>Enterococcus</taxon>
    </lineage>
</organism>
<accession>A0ABW5TKW2</accession>
<dbReference type="EMBL" id="JBHUMO010000072">
    <property type="protein sequence ID" value="MFD2729956.1"/>
    <property type="molecule type" value="Genomic_DNA"/>
</dbReference>
<comment type="caution">
    <text evidence="3">The sequence shown here is derived from an EMBL/GenBank/DDBJ whole genome shotgun (WGS) entry which is preliminary data.</text>
</comment>
<name>A0ABW5TKW2_9ENTE</name>
<dbReference type="RefSeq" id="WP_379982783.1">
    <property type="nucleotide sequence ID" value="NZ_JBHUMO010000072.1"/>
</dbReference>
<feature type="compositionally biased region" description="Polar residues" evidence="1">
    <location>
        <begin position="566"/>
        <end position="598"/>
    </location>
</feature>
<dbReference type="Proteomes" id="UP001597427">
    <property type="component" value="Unassembled WGS sequence"/>
</dbReference>
<gene>
    <name evidence="3" type="ORF">ACFSR0_11285</name>
</gene>
<protein>
    <recommendedName>
        <fullName evidence="5">Cell wall protein</fullName>
    </recommendedName>
</protein>
<evidence type="ECO:0000313" key="3">
    <source>
        <dbReference type="EMBL" id="MFD2729956.1"/>
    </source>
</evidence>
<feature type="compositionally biased region" description="Low complexity" evidence="1">
    <location>
        <begin position="599"/>
        <end position="628"/>
    </location>
</feature>
<evidence type="ECO:0000313" key="4">
    <source>
        <dbReference type="Proteomes" id="UP001597427"/>
    </source>
</evidence>
<keyword evidence="2" id="KW-0732">Signal</keyword>